<dbReference type="EMBL" id="UAWN01000011">
    <property type="protein sequence ID" value="SQC14139.1"/>
    <property type="molecule type" value="Genomic_DNA"/>
</dbReference>
<dbReference type="Proteomes" id="UP000251088">
    <property type="component" value="Unassembled WGS sequence"/>
</dbReference>
<feature type="region of interest" description="Disordered" evidence="1">
    <location>
        <begin position="110"/>
        <end position="176"/>
    </location>
</feature>
<evidence type="ECO:0000256" key="1">
    <source>
        <dbReference type="SAM" id="MobiDB-lite"/>
    </source>
</evidence>
<gene>
    <name evidence="2" type="ORF">NCTC9128_02221</name>
</gene>
<name>A0A2X3EPG4_KLEPN</name>
<evidence type="ECO:0000313" key="3">
    <source>
        <dbReference type="Proteomes" id="UP000251088"/>
    </source>
</evidence>
<reference evidence="2 3" key="1">
    <citation type="submission" date="2018-06" db="EMBL/GenBank/DDBJ databases">
        <authorList>
            <consortium name="Pathogen Informatics"/>
            <person name="Doyle S."/>
        </authorList>
    </citation>
    <scope>NUCLEOTIDE SEQUENCE [LARGE SCALE GENOMIC DNA]</scope>
    <source>
        <strain evidence="2 3">NCTC9128</strain>
    </source>
</reference>
<evidence type="ECO:0000313" key="2">
    <source>
        <dbReference type="EMBL" id="SQC14139.1"/>
    </source>
</evidence>
<proteinExistence type="predicted"/>
<accession>A0A2X3EPG4</accession>
<sequence length="176" mass="19821">MVYRAVGFWKLKQRREGSFSWTTRAPDTRRPWRPAKQGGRLDACLCPVAAGALPGLHAYRTWDKRFPPRRDLPPGPRKRSAAGRDSRLRSGFTARWRLAPYRAHAYRTWDKRFPPPRDLSPGPRKRSSAGRDSRRRSSPGGLRSGAFRPGGGRAQRGLHPAAQNIASSEIATVMPR</sequence>
<feature type="region of interest" description="Disordered" evidence="1">
    <location>
        <begin position="64"/>
        <end position="87"/>
    </location>
</feature>
<feature type="compositionally biased region" description="Basic residues" evidence="1">
    <location>
        <begin position="123"/>
        <end position="137"/>
    </location>
</feature>
<organism evidence="2 3">
    <name type="scientific">Klebsiella pneumoniae</name>
    <dbReference type="NCBI Taxonomy" id="573"/>
    <lineage>
        <taxon>Bacteria</taxon>
        <taxon>Pseudomonadati</taxon>
        <taxon>Pseudomonadota</taxon>
        <taxon>Gammaproteobacteria</taxon>
        <taxon>Enterobacterales</taxon>
        <taxon>Enterobacteriaceae</taxon>
        <taxon>Klebsiella/Raoultella group</taxon>
        <taxon>Klebsiella</taxon>
        <taxon>Klebsiella pneumoniae complex</taxon>
    </lineage>
</organism>
<protein>
    <submittedName>
        <fullName evidence="2">Uncharacterized protein</fullName>
    </submittedName>
</protein>
<dbReference type="AlphaFoldDB" id="A0A2X3EPG4"/>